<dbReference type="OrthoDB" id="2969125at2"/>
<protein>
    <submittedName>
        <fullName evidence="1">Uncharacterized protein</fullName>
    </submittedName>
</protein>
<evidence type="ECO:0000313" key="1">
    <source>
        <dbReference type="EMBL" id="SDW89088.1"/>
    </source>
</evidence>
<accession>A0A1H2X8J8</accession>
<dbReference type="STRING" id="1122204.SAMN05421781_2707"/>
<evidence type="ECO:0000313" key="2">
    <source>
        <dbReference type="Proteomes" id="UP000199488"/>
    </source>
</evidence>
<dbReference type="AlphaFoldDB" id="A0A1H2X8J8"/>
<dbReference type="RefSeq" id="WP_022795051.1">
    <property type="nucleotide sequence ID" value="NZ_FNNC01000006.1"/>
</dbReference>
<proteinExistence type="predicted"/>
<organism evidence="1 2">
    <name type="scientific">Marinococcus luteus</name>
    <dbReference type="NCBI Taxonomy" id="1122204"/>
    <lineage>
        <taxon>Bacteria</taxon>
        <taxon>Bacillati</taxon>
        <taxon>Bacillota</taxon>
        <taxon>Bacilli</taxon>
        <taxon>Bacillales</taxon>
        <taxon>Bacillaceae</taxon>
        <taxon>Marinococcus</taxon>
    </lineage>
</organism>
<keyword evidence="2" id="KW-1185">Reference proteome</keyword>
<sequence length="79" mass="9515">MSYRLYKAHFKHPMHEEDLIVYYDKDQSTFCFATKDIEEQSPEICKFQYPADSLHDVKLFIEKLGVDAQTLTFRHYLLH</sequence>
<dbReference type="Proteomes" id="UP000199488">
    <property type="component" value="Unassembled WGS sequence"/>
</dbReference>
<name>A0A1H2X8J8_9BACI</name>
<reference evidence="1 2" key="1">
    <citation type="submission" date="2016-10" db="EMBL/GenBank/DDBJ databases">
        <authorList>
            <person name="de Groot N.N."/>
        </authorList>
    </citation>
    <scope>NUCLEOTIDE SEQUENCE [LARGE SCALE GENOMIC DNA]</scope>
    <source>
        <strain evidence="1 2">DSM 23126</strain>
    </source>
</reference>
<dbReference type="EMBL" id="FNNC01000006">
    <property type="protein sequence ID" value="SDW89088.1"/>
    <property type="molecule type" value="Genomic_DNA"/>
</dbReference>
<gene>
    <name evidence="1" type="ORF">SAMN05421781_2707</name>
</gene>